<dbReference type="EMBL" id="CM042047">
    <property type="protein sequence ID" value="KAI3772913.1"/>
    <property type="molecule type" value="Genomic_DNA"/>
</dbReference>
<protein>
    <submittedName>
        <fullName evidence="1">Uncharacterized protein</fullName>
    </submittedName>
</protein>
<organism evidence="1 2">
    <name type="scientific">Arctium lappa</name>
    <name type="common">Greater burdock</name>
    <name type="synonym">Lappa major</name>
    <dbReference type="NCBI Taxonomy" id="4217"/>
    <lineage>
        <taxon>Eukaryota</taxon>
        <taxon>Viridiplantae</taxon>
        <taxon>Streptophyta</taxon>
        <taxon>Embryophyta</taxon>
        <taxon>Tracheophyta</taxon>
        <taxon>Spermatophyta</taxon>
        <taxon>Magnoliopsida</taxon>
        <taxon>eudicotyledons</taxon>
        <taxon>Gunneridae</taxon>
        <taxon>Pentapetalae</taxon>
        <taxon>asterids</taxon>
        <taxon>campanulids</taxon>
        <taxon>Asterales</taxon>
        <taxon>Asteraceae</taxon>
        <taxon>Carduoideae</taxon>
        <taxon>Cardueae</taxon>
        <taxon>Arctiinae</taxon>
        <taxon>Arctium</taxon>
    </lineage>
</organism>
<proteinExistence type="predicted"/>
<dbReference type="Proteomes" id="UP001055879">
    <property type="component" value="Linkage Group LG01"/>
</dbReference>
<name>A0ACB9FNI4_ARCLA</name>
<reference evidence="1 2" key="2">
    <citation type="journal article" date="2022" name="Mol. Ecol. Resour.">
        <title>The genomes of chicory, endive, great burdock and yacon provide insights into Asteraceae paleo-polyploidization history and plant inulin production.</title>
        <authorList>
            <person name="Fan W."/>
            <person name="Wang S."/>
            <person name="Wang H."/>
            <person name="Wang A."/>
            <person name="Jiang F."/>
            <person name="Liu H."/>
            <person name="Zhao H."/>
            <person name="Xu D."/>
            <person name="Zhang Y."/>
        </authorList>
    </citation>
    <scope>NUCLEOTIDE SEQUENCE [LARGE SCALE GENOMIC DNA]</scope>
    <source>
        <strain evidence="2">cv. Niubang</strain>
    </source>
</reference>
<evidence type="ECO:0000313" key="2">
    <source>
        <dbReference type="Proteomes" id="UP001055879"/>
    </source>
</evidence>
<gene>
    <name evidence="1" type="ORF">L6452_04108</name>
</gene>
<keyword evidence="2" id="KW-1185">Reference proteome</keyword>
<sequence length="1262" mass="143585">MFPVCVCARFQVRPKQSHYQAVKRIFRYLKGQPRLGLWYPHDSSFDLLAYSDSDLGGANLDRKSTSGGYQFLGARLVSWQCKKQTTVSTSTTEAEYIAAASCCSQVLWIQNQMLDYGVTFLHTPIFIDNSSAISIVNNPVKHSKTKHIEIRYHFIRDCNEKKLIQVVKVHTDNQFADLFTKAFDDMYSSTQCFARLKDSKFSGKNFQRFMASMAFIDEHNEIAMLQKPKQAEGFHQIVDFLKSSHIAHALTMSPTIFIEHQRQFWAHATIVTEDGVQMIKTTVCGKPLTVTKEVIRISLRLDDASGITSISNDELFSTLTRMRYGGPLGIFKFSKAKFSPQWRFLVHTLMHCISKKTTGWSEFSSPIAYALVCLATARRYNFSQMIFNDLVSNMGNKKSFYMYPRFVQAVINHELTDIPHSEGIYVPKPPKGKVFSNMRRSVADSEGVDTPLFSTMMVVSQTNEGMVAGSMPPLDQPTASQSQPSLSHIFPQSFAAKPTPRISKTYVKRKVHKAPSLGVPTINQEPQSPLLEHSPVENIQRETNRVSPNPQEVLSKEMEEHMGKKVATTPASTEEDSGNIHKTSPMATLNEQSFKGPQYQETKGVDSASARQKASTTKRSHDPSKGGNTPGEGEDRYDYNELMETMGNINMDVIKQGKDIEEMKMVILSQQVQITKLKKMITRLVQKKRRRKFVLKKRKTANDAFNKGENSEAEAEKESISDMGFDVKGEKDAETEAQAVEIDNVQAAAVTEQVTAVTGLSVEELEIAETLVKAKNDTPKATQKAKGVVINEGEIQQKEKAKESKGKGKEKMVEAEMPAKKKSQIEMDEAIAKKLQDQMEKEEQLQTEKDRELAKIMAKKLNAEYQKSLKEAAQTAAQAKKLPVKKMPTQKQKQKRQPSKTFLANQEREKMINFLKGAIDVKGEMFTNMAYIQVEELYQKEMAKLQGDSAQREEAERRMKERHDLNIQKPFPEETTPSKDKVEEKKEEPESVGVEAKAGKRVKTIASKRLSKRPRVEETTESAAEHSEVPIVESVQIPEQSSKSTTESMDFYMTIVEPLKTVPISMKAPEITFWDILRDNGKEFFRIKRVDGSFEAYSTWGRVVRSCSRADIEELYKVGIKLYEPVLKGTEENLLKIAMEYLCMMFDPERVAYRIKDHQHEFIFKKIDKWILFENYGVYMITIDNCYHEYYLVDRIYEHSKEKLEGMLKATLVCTKDSEMAKIMLGEDCWELKKSSSMVNAASSELLLLEDFKVNTAEYYYC</sequence>
<accession>A0ACB9FNI4</accession>
<reference evidence="2" key="1">
    <citation type="journal article" date="2022" name="Mol. Ecol. Resour.">
        <title>The genomes of chicory, endive, great burdock and yacon provide insights into Asteraceae palaeo-polyploidization history and plant inulin production.</title>
        <authorList>
            <person name="Fan W."/>
            <person name="Wang S."/>
            <person name="Wang H."/>
            <person name="Wang A."/>
            <person name="Jiang F."/>
            <person name="Liu H."/>
            <person name="Zhao H."/>
            <person name="Xu D."/>
            <person name="Zhang Y."/>
        </authorList>
    </citation>
    <scope>NUCLEOTIDE SEQUENCE [LARGE SCALE GENOMIC DNA]</scope>
    <source>
        <strain evidence="2">cv. Niubang</strain>
    </source>
</reference>
<evidence type="ECO:0000313" key="1">
    <source>
        <dbReference type="EMBL" id="KAI3772913.1"/>
    </source>
</evidence>
<comment type="caution">
    <text evidence="1">The sequence shown here is derived from an EMBL/GenBank/DDBJ whole genome shotgun (WGS) entry which is preliminary data.</text>
</comment>